<feature type="transmembrane region" description="Helical" evidence="1">
    <location>
        <begin position="105"/>
        <end position="126"/>
    </location>
</feature>
<dbReference type="SUPFAM" id="SSF103481">
    <property type="entry name" value="Multidrug resistance efflux transporter EmrE"/>
    <property type="match status" value="2"/>
</dbReference>
<feature type="transmembrane region" description="Helical" evidence="1">
    <location>
        <begin position="77"/>
        <end position="99"/>
    </location>
</feature>
<feature type="transmembrane region" description="Helical" evidence="1">
    <location>
        <begin position="187"/>
        <end position="204"/>
    </location>
</feature>
<feature type="transmembrane region" description="Helical" evidence="1">
    <location>
        <begin position="210"/>
        <end position="229"/>
    </location>
</feature>
<keyword evidence="1" id="KW-0472">Membrane</keyword>
<feature type="domain" description="EamA" evidence="2">
    <location>
        <begin position="159"/>
        <end position="286"/>
    </location>
</feature>
<reference evidence="3 4" key="1">
    <citation type="submission" date="2016-09" db="EMBL/GenBank/DDBJ databases">
        <title>Genomic Taxonomy of the Vibrionaceae.</title>
        <authorList>
            <person name="Gonzalez-Castillo A."/>
            <person name="Gomez-Gil B."/>
            <person name="Enciso-Ibarra K."/>
        </authorList>
    </citation>
    <scope>NUCLEOTIDE SEQUENCE [LARGE SCALE GENOMIC DNA]</scope>
    <source>
        <strain evidence="3 4">CAIM 703</strain>
    </source>
</reference>
<name>A0A1Q9HQF6_9VIBR</name>
<evidence type="ECO:0000313" key="3">
    <source>
        <dbReference type="EMBL" id="OLQ93066.1"/>
    </source>
</evidence>
<dbReference type="Gene3D" id="1.10.3730.20">
    <property type="match status" value="1"/>
</dbReference>
<dbReference type="STRING" id="1381081.BIY22_00820"/>
<sequence length="295" mass="31687">MTIFALPSSALKNNRTTGFVLALLGAILMSIDPVFIRFAGVSGFDTAFLFGLFSAISMPILLKINDKRGIRKTIIQSGWPLLFAGVLMLGSATGLVFSIKNTSIANTFVILSASPAVAAIFSWLLLREKTSRSTVLAIISVMIGIGIVVSGSFSSGNWFGDALAVFSVICLSLMFTLLRKYQDVSRLASVALGGLLLTIVMSFFAEPSSYSVNTWMIMAAMGLFTAPLGRVMSMVATRYITAAEVSMTLMLETVLAPVWAVLFFAEIPAVTSIVGGSIILFTIFIYTFVTMKNDQ</sequence>
<feature type="transmembrane region" description="Helical" evidence="1">
    <location>
        <begin position="241"/>
        <end position="264"/>
    </location>
</feature>
<dbReference type="Pfam" id="PF00892">
    <property type="entry name" value="EamA"/>
    <property type="match status" value="2"/>
</dbReference>
<dbReference type="Proteomes" id="UP000186313">
    <property type="component" value="Unassembled WGS sequence"/>
</dbReference>
<dbReference type="InterPro" id="IPR037185">
    <property type="entry name" value="EmrE-like"/>
</dbReference>
<dbReference type="RefSeq" id="WP_075705702.1">
    <property type="nucleotide sequence ID" value="NZ_MJMJ01000001.1"/>
</dbReference>
<proteinExistence type="predicted"/>
<evidence type="ECO:0000256" key="1">
    <source>
        <dbReference type="SAM" id="Phobius"/>
    </source>
</evidence>
<feature type="transmembrane region" description="Helical" evidence="1">
    <location>
        <begin position="270"/>
        <end position="289"/>
    </location>
</feature>
<dbReference type="AlphaFoldDB" id="A0A1Q9HQF6"/>
<protein>
    <recommendedName>
        <fullName evidence="2">EamA domain-containing protein</fullName>
    </recommendedName>
</protein>
<keyword evidence="1" id="KW-1133">Transmembrane helix</keyword>
<evidence type="ECO:0000259" key="2">
    <source>
        <dbReference type="Pfam" id="PF00892"/>
    </source>
</evidence>
<gene>
    <name evidence="3" type="ORF">BIY22_00820</name>
</gene>
<dbReference type="InterPro" id="IPR000620">
    <property type="entry name" value="EamA_dom"/>
</dbReference>
<dbReference type="GO" id="GO:0016020">
    <property type="term" value="C:membrane"/>
    <property type="evidence" value="ECO:0007669"/>
    <property type="project" value="InterPro"/>
</dbReference>
<feature type="transmembrane region" description="Helical" evidence="1">
    <location>
        <begin position="46"/>
        <end position="65"/>
    </location>
</feature>
<evidence type="ECO:0000313" key="4">
    <source>
        <dbReference type="Proteomes" id="UP000186313"/>
    </source>
</evidence>
<organism evidence="3 4">
    <name type="scientific">Vibrio panuliri</name>
    <dbReference type="NCBI Taxonomy" id="1381081"/>
    <lineage>
        <taxon>Bacteria</taxon>
        <taxon>Pseudomonadati</taxon>
        <taxon>Pseudomonadota</taxon>
        <taxon>Gammaproteobacteria</taxon>
        <taxon>Vibrionales</taxon>
        <taxon>Vibrionaceae</taxon>
        <taxon>Vibrio</taxon>
    </lineage>
</organism>
<dbReference type="PANTHER" id="PTHR22911:SF76">
    <property type="entry name" value="EAMA DOMAIN-CONTAINING PROTEIN"/>
    <property type="match status" value="1"/>
</dbReference>
<dbReference type="EMBL" id="MJMJ01000001">
    <property type="protein sequence ID" value="OLQ93066.1"/>
    <property type="molecule type" value="Genomic_DNA"/>
</dbReference>
<feature type="domain" description="EamA" evidence="2">
    <location>
        <begin position="17"/>
        <end position="149"/>
    </location>
</feature>
<comment type="caution">
    <text evidence="3">The sequence shown here is derived from an EMBL/GenBank/DDBJ whole genome shotgun (WGS) entry which is preliminary data.</text>
</comment>
<feature type="transmembrane region" description="Helical" evidence="1">
    <location>
        <begin position="159"/>
        <end position="178"/>
    </location>
</feature>
<accession>A0A1Q9HQF6</accession>
<dbReference type="PANTHER" id="PTHR22911">
    <property type="entry name" value="ACYL-MALONYL CONDENSING ENZYME-RELATED"/>
    <property type="match status" value="1"/>
</dbReference>
<dbReference type="OrthoDB" id="8690132at2"/>
<keyword evidence="1" id="KW-0812">Transmembrane</keyword>
<feature type="transmembrane region" description="Helical" evidence="1">
    <location>
        <begin position="20"/>
        <end position="40"/>
    </location>
</feature>
<feature type="transmembrane region" description="Helical" evidence="1">
    <location>
        <begin position="133"/>
        <end position="153"/>
    </location>
</feature>